<sequence length="25" mass="2952">MKFKNKFLKKCRCTLLAKSNSFISD</sequence>
<evidence type="ECO:0000313" key="1">
    <source>
        <dbReference type="EMBL" id="JAH80262.1"/>
    </source>
</evidence>
<reference evidence="1" key="2">
    <citation type="journal article" date="2015" name="Fish Shellfish Immunol.">
        <title>Early steps in the European eel (Anguilla anguilla)-Vibrio vulnificus interaction in the gills: Role of the RtxA13 toxin.</title>
        <authorList>
            <person name="Callol A."/>
            <person name="Pajuelo D."/>
            <person name="Ebbesson L."/>
            <person name="Teles M."/>
            <person name="MacKenzie S."/>
            <person name="Amaro C."/>
        </authorList>
    </citation>
    <scope>NUCLEOTIDE SEQUENCE</scope>
</reference>
<dbReference type="AlphaFoldDB" id="A0A0E9VQB9"/>
<dbReference type="EMBL" id="GBXM01028315">
    <property type="protein sequence ID" value="JAH80262.1"/>
    <property type="molecule type" value="Transcribed_RNA"/>
</dbReference>
<accession>A0A0E9VQB9</accession>
<reference evidence="1" key="1">
    <citation type="submission" date="2014-11" db="EMBL/GenBank/DDBJ databases">
        <authorList>
            <person name="Amaro Gonzalez C."/>
        </authorList>
    </citation>
    <scope>NUCLEOTIDE SEQUENCE</scope>
</reference>
<organism evidence="1">
    <name type="scientific">Anguilla anguilla</name>
    <name type="common">European freshwater eel</name>
    <name type="synonym">Muraena anguilla</name>
    <dbReference type="NCBI Taxonomy" id="7936"/>
    <lineage>
        <taxon>Eukaryota</taxon>
        <taxon>Metazoa</taxon>
        <taxon>Chordata</taxon>
        <taxon>Craniata</taxon>
        <taxon>Vertebrata</taxon>
        <taxon>Euteleostomi</taxon>
        <taxon>Actinopterygii</taxon>
        <taxon>Neopterygii</taxon>
        <taxon>Teleostei</taxon>
        <taxon>Anguilliformes</taxon>
        <taxon>Anguillidae</taxon>
        <taxon>Anguilla</taxon>
    </lineage>
</organism>
<proteinExistence type="predicted"/>
<protein>
    <submittedName>
        <fullName evidence="1">Uncharacterized protein</fullName>
    </submittedName>
</protein>
<name>A0A0E9VQB9_ANGAN</name>